<dbReference type="Proteomes" id="UP000579945">
    <property type="component" value="Unassembled WGS sequence"/>
</dbReference>
<evidence type="ECO:0000313" key="1">
    <source>
        <dbReference type="EMBL" id="MBB3726915.1"/>
    </source>
</evidence>
<gene>
    <name evidence="1" type="ORF">FHR33_002775</name>
</gene>
<sequence>MNHIFIRVAKLPSTPATELIQLEKLQFRLLRAEHVVASLRPELECLLVYGPEPCLPVHVFVGYGGAYFSWQNAEKRHPVDDIEGAAQTLAAYVNRDRRP</sequence>
<accession>A0A7W5V8H3</accession>
<evidence type="ECO:0000313" key="2">
    <source>
        <dbReference type="Proteomes" id="UP000579945"/>
    </source>
</evidence>
<comment type="caution">
    <text evidence="1">The sequence shown here is derived from an EMBL/GenBank/DDBJ whole genome shotgun (WGS) entry which is preliminary data.</text>
</comment>
<dbReference type="EMBL" id="JACIBV010000001">
    <property type="protein sequence ID" value="MBB3726915.1"/>
    <property type="molecule type" value="Genomic_DNA"/>
</dbReference>
<dbReference type="GeneID" id="95389249"/>
<organism evidence="1 2">
    <name type="scientific">Nonomuraea dietziae</name>
    <dbReference type="NCBI Taxonomy" id="65515"/>
    <lineage>
        <taxon>Bacteria</taxon>
        <taxon>Bacillati</taxon>
        <taxon>Actinomycetota</taxon>
        <taxon>Actinomycetes</taxon>
        <taxon>Streptosporangiales</taxon>
        <taxon>Streptosporangiaceae</taxon>
        <taxon>Nonomuraea</taxon>
    </lineage>
</organism>
<keyword evidence="2" id="KW-1185">Reference proteome</keyword>
<dbReference type="RefSeq" id="WP_183646808.1">
    <property type="nucleotide sequence ID" value="NZ_BAAAXX010000143.1"/>
</dbReference>
<reference evidence="1 2" key="1">
    <citation type="submission" date="2020-08" db="EMBL/GenBank/DDBJ databases">
        <title>Sequencing the genomes of 1000 actinobacteria strains.</title>
        <authorList>
            <person name="Klenk H.-P."/>
        </authorList>
    </citation>
    <scope>NUCLEOTIDE SEQUENCE [LARGE SCALE GENOMIC DNA]</scope>
    <source>
        <strain evidence="1 2">DSM 44320</strain>
    </source>
</reference>
<name>A0A7W5V8H3_9ACTN</name>
<dbReference type="AlphaFoldDB" id="A0A7W5V8H3"/>
<protein>
    <submittedName>
        <fullName evidence="1">Uncharacterized protein</fullName>
    </submittedName>
</protein>
<proteinExistence type="predicted"/>